<proteinExistence type="predicted"/>
<dbReference type="RefSeq" id="WP_246030770.1">
    <property type="nucleotide sequence ID" value="NZ_SNXE01000003.1"/>
</dbReference>
<gene>
    <name evidence="2" type="ORF">DFR39_103450</name>
</gene>
<sequence length="188" mass="20901">MDLMEAPAVMDIEASGFGAGSYPIEVGFVAPSGGPFCSLIQPLPEWRHWDAKAEALHGISREILYSKGRSPLWVAAELNQRLAGQIVYCDGWGHDYSWLGRLFDAAELQPAFRLQDIRVLLSDAEAAQWHELTQTVRQEQQLRRHRASTDARVLQLSLLRLRSGDGAPARKEPGSRCAPDQPSMSPPR</sequence>
<evidence type="ECO:0000256" key="1">
    <source>
        <dbReference type="SAM" id="MobiDB-lite"/>
    </source>
</evidence>
<evidence type="ECO:0000313" key="3">
    <source>
        <dbReference type="Proteomes" id="UP000295357"/>
    </source>
</evidence>
<name>A0A4R6N813_9BURK</name>
<evidence type="ECO:0000313" key="2">
    <source>
        <dbReference type="EMBL" id="TDP11519.1"/>
    </source>
</evidence>
<accession>A0A4R6N813</accession>
<dbReference type="Gene3D" id="3.30.420.10">
    <property type="entry name" value="Ribonuclease H-like superfamily/Ribonuclease H"/>
    <property type="match status" value="1"/>
</dbReference>
<dbReference type="SUPFAM" id="SSF53098">
    <property type="entry name" value="Ribonuclease H-like"/>
    <property type="match status" value="1"/>
</dbReference>
<evidence type="ECO:0008006" key="4">
    <source>
        <dbReference type="Google" id="ProtNLM"/>
    </source>
</evidence>
<dbReference type="EMBL" id="SNXE01000003">
    <property type="protein sequence ID" value="TDP11519.1"/>
    <property type="molecule type" value="Genomic_DNA"/>
</dbReference>
<reference evidence="2 3" key="1">
    <citation type="submission" date="2019-03" db="EMBL/GenBank/DDBJ databases">
        <title>Genomic Encyclopedia of Type Strains, Phase IV (KMG-IV): sequencing the most valuable type-strain genomes for metagenomic binning, comparative biology and taxonomic classification.</title>
        <authorList>
            <person name="Goeker M."/>
        </authorList>
    </citation>
    <scope>NUCLEOTIDE SEQUENCE [LARGE SCALE GENOMIC DNA]</scope>
    <source>
        <strain evidence="2 3">DSM 25082</strain>
    </source>
</reference>
<organism evidence="2 3">
    <name type="scientific">Roseateles asaccharophilus</name>
    <dbReference type="NCBI Taxonomy" id="582607"/>
    <lineage>
        <taxon>Bacteria</taxon>
        <taxon>Pseudomonadati</taxon>
        <taxon>Pseudomonadota</taxon>
        <taxon>Betaproteobacteria</taxon>
        <taxon>Burkholderiales</taxon>
        <taxon>Sphaerotilaceae</taxon>
        <taxon>Roseateles</taxon>
    </lineage>
</organism>
<dbReference type="AlphaFoldDB" id="A0A4R6N813"/>
<feature type="region of interest" description="Disordered" evidence="1">
    <location>
        <begin position="164"/>
        <end position="188"/>
    </location>
</feature>
<dbReference type="Proteomes" id="UP000295357">
    <property type="component" value="Unassembled WGS sequence"/>
</dbReference>
<protein>
    <recommendedName>
        <fullName evidence="4">Exonuclease</fullName>
    </recommendedName>
</protein>
<comment type="caution">
    <text evidence="2">The sequence shown here is derived from an EMBL/GenBank/DDBJ whole genome shotgun (WGS) entry which is preliminary data.</text>
</comment>
<dbReference type="GO" id="GO:0003676">
    <property type="term" value="F:nucleic acid binding"/>
    <property type="evidence" value="ECO:0007669"/>
    <property type="project" value="InterPro"/>
</dbReference>
<dbReference type="InterPro" id="IPR012337">
    <property type="entry name" value="RNaseH-like_sf"/>
</dbReference>
<dbReference type="InterPro" id="IPR036397">
    <property type="entry name" value="RNaseH_sf"/>
</dbReference>
<keyword evidence="3" id="KW-1185">Reference proteome</keyword>